<protein>
    <recommendedName>
        <fullName evidence="1">EF-hand domain-containing protein</fullName>
    </recommendedName>
</protein>
<dbReference type="Gene3D" id="1.10.238.10">
    <property type="entry name" value="EF-hand"/>
    <property type="match status" value="1"/>
</dbReference>
<comment type="caution">
    <text evidence="2">The sequence shown here is derived from an EMBL/GenBank/DDBJ whole genome shotgun (WGS) entry which is preliminary data.</text>
</comment>
<name>A0A9W7GHJ1_9STRA</name>
<evidence type="ECO:0000313" key="3">
    <source>
        <dbReference type="Proteomes" id="UP001165065"/>
    </source>
</evidence>
<keyword evidence="3" id="KW-1185">Reference proteome</keyword>
<feature type="domain" description="EF-hand" evidence="1">
    <location>
        <begin position="22"/>
        <end position="57"/>
    </location>
</feature>
<reference evidence="3" key="1">
    <citation type="journal article" date="2023" name="Commun. Biol.">
        <title>Genome analysis of Parmales, the sister group of diatoms, reveals the evolutionary specialization of diatoms from phago-mixotrophs to photoautotrophs.</title>
        <authorList>
            <person name="Ban H."/>
            <person name="Sato S."/>
            <person name="Yoshikawa S."/>
            <person name="Yamada K."/>
            <person name="Nakamura Y."/>
            <person name="Ichinomiya M."/>
            <person name="Sato N."/>
            <person name="Blanc-Mathieu R."/>
            <person name="Endo H."/>
            <person name="Kuwata A."/>
            <person name="Ogata H."/>
        </authorList>
    </citation>
    <scope>NUCLEOTIDE SEQUENCE [LARGE SCALE GENOMIC DNA]</scope>
</reference>
<proteinExistence type="predicted"/>
<dbReference type="OrthoDB" id="26525at2759"/>
<dbReference type="Proteomes" id="UP001165065">
    <property type="component" value="Unassembled WGS sequence"/>
</dbReference>
<evidence type="ECO:0000259" key="1">
    <source>
        <dbReference type="PROSITE" id="PS50222"/>
    </source>
</evidence>
<evidence type="ECO:0000313" key="2">
    <source>
        <dbReference type="EMBL" id="GMI44038.1"/>
    </source>
</evidence>
<organism evidence="2 3">
    <name type="scientific">Triparma columacea</name>
    <dbReference type="NCBI Taxonomy" id="722753"/>
    <lineage>
        <taxon>Eukaryota</taxon>
        <taxon>Sar</taxon>
        <taxon>Stramenopiles</taxon>
        <taxon>Ochrophyta</taxon>
        <taxon>Bolidophyceae</taxon>
        <taxon>Parmales</taxon>
        <taxon>Triparmaceae</taxon>
        <taxon>Triparma</taxon>
    </lineage>
</organism>
<sequence>MDPAIEDSVKRSVLGKTKLDGDEINIMVEMFKYYDTDNDAHLTRDEASTLYLELGYVAGGHWSQKRVPLETFLLKCGAAKKDMLDNAVDDLEARCRHAFRILDNPRTDSVNQHKLRNFLKEIDLKLEDATIERIAELISSSDEPDFTEEDMIEYVKTNLRMAHGMLNAQEEEEEKGESIPVALEGTRVSVPSVPLSTSAVPPSALLSLESALNIQSRSSPFAKNTCSVVCVPI</sequence>
<dbReference type="GO" id="GO:0005509">
    <property type="term" value="F:calcium ion binding"/>
    <property type="evidence" value="ECO:0007669"/>
    <property type="project" value="InterPro"/>
</dbReference>
<dbReference type="PROSITE" id="PS50222">
    <property type="entry name" value="EF_HAND_2"/>
    <property type="match status" value="1"/>
</dbReference>
<dbReference type="InterPro" id="IPR011992">
    <property type="entry name" value="EF-hand-dom_pair"/>
</dbReference>
<dbReference type="EMBL" id="BRYA01000204">
    <property type="protein sequence ID" value="GMI44038.1"/>
    <property type="molecule type" value="Genomic_DNA"/>
</dbReference>
<accession>A0A9W7GHJ1</accession>
<gene>
    <name evidence="2" type="ORF">TrCOL_g2851</name>
</gene>
<dbReference type="InterPro" id="IPR002048">
    <property type="entry name" value="EF_hand_dom"/>
</dbReference>
<dbReference type="SUPFAM" id="SSF47473">
    <property type="entry name" value="EF-hand"/>
    <property type="match status" value="1"/>
</dbReference>
<dbReference type="AlphaFoldDB" id="A0A9W7GHJ1"/>